<evidence type="ECO:0000313" key="1">
    <source>
        <dbReference type="EMBL" id="KAK1867885.1"/>
    </source>
</evidence>
<dbReference type="EMBL" id="CM020620">
    <property type="protein sequence ID" value="KAK1867885.1"/>
    <property type="molecule type" value="Genomic_DNA"/>
</dbReference>
<gene>
    <name evidence="1" type="ORF">I4F81_010382</name>
</gene>
<accession>A0ACC3CCC0</accession>
<proteinExistence type="predicted"/>
<evidence type="ECO:0000313" key="2">
    <source>
        <dbReference type="Proteomes" id="UP000798662"/>
    </source>
</evidence>
<organism evidence="1 2">
    <name type="scientific">Pyropia yezoensis</name>
    <name type="common">Susabi-nori</name>
    <name type="synonym">Porphyra yezoensis</name>
    <dbReference type="NCBI Taxonomy" id="2788"/>
    <lineage>
        <taxon>Eukaryota</taxon>
        <taxon>Rhodophyta</taxon>
        <taxon>Bangiophyceae</taxon>
        <taxon>Bangiales</taxon>
        <taxon>Bangiaceae</taxon>
        <taxon>Pyropia</taxon>
    </lineage>
</organism>
<comment type="caution">
    <text evidence="1">The sequence shown here is derived from an EMBL/GenBank/DDBJ whole genome shotgun (WGS) entry which is preliminary data.</text>
</comment>
<reference evidence="1" key="1">
    <citation type="submission" date="2019-11" db="EMBL/GenBank/DDBJ databases">
        <title>Nori genome reveals adaptations in red seaweeds to the harsh intertidal environment.</title>
        <authorList>
            <person name="Wang D."/>
            <person name="Mao Y."/>
        </authorList>
    </citation>
    <scope>NUCLEOTIDE SEQUENCE</scope>
    <source>
        <tissue evidence="1">Gametophyte</tissue>
    </source>
</reference>
<protein>
    <submittedName>
        <fullName evidence="1">Uncharacterized protein</fullName>
    </submittedName>
</protein>
<dbReference type="Proteomes" id="UP000798662">
    <property type="component" value="Chromosome 3"/>
</dbReference>
<name>A0ACC3CCC0_PYRYE</name>
<sequence length="315" mass="31644">MGAGDGGHGCQWAGGGCDPPGQRRRTNDAMAPGEGGEKGSDPPSSDGQPVSGGRRRGGGRGGAEGEGRERNGSRVSPRQQRAAPSPASVAVARSLPGERRRGSATPAAGTRAATGGCRQRRPLPLPRAPPPTARAATPCRGRVCDRDGGGDARYAPANDAAGHDKNDNRTAPLAPRHTEGCAGLHPPPALGLSQLPPAPCSASAVDGAPPPLATPLRGSTGGQADATPTSAAAVDRVKLRRGGEGAAGATHRPKRGVGDPPPTSTANPPPTPSPPPRSPEAAGGRSGACPSATAPDQPTITANRRRGRCRWRQCR</sequence>
<keyword evidence="2" id="KW-1185">Reference proteome</keyword>